<dbReference type="EMBL" id="JBBWWR010000015">
    <property type="protein sequence ID" value="KAK8950508.1"/>
    <property type="molecule type" value="Genomic_DNA"/>
</dbReference>
<evidence type="ECO:0000256" key="5">
    <source>
        <dbReference type="SAM" id="MobiDB-lite"/>
    </source>
</evidence>
<proteinExistence type="predicted"/>
<dbReference type="InterPro" id="IPR011009">
    <property type="entry name" value="Kinase-like_dom_sf"/>
</dbReference>
<evidence type="ECO:0000256" key="4">
    <source>
        <dbReference type="ARBA" id="ARBA00049280"/>
    </source>
</evidence>
<dbReference type="Gene3D" id="1.10.510.10">
    <property type="entry name" value="Transferase(Phosphotransferase) domain 1"/>
    <property type="match status" value="4"/>
</dbReference>
<accession>A0ABR2LU93</accession>
<keyword evidence="6" id="KW-0418">Kinase</keyword>
<keyword evidence="7" id="KW-1185">Reference proteome</keyword>
<keyword evidence="2" id="KW-0547">Nucleotide-binding</keyword>
<dbReference type="EC" id="2.7.11.23" evidence="1"/>
<sequence>MLLRWRLVKLLSRSTVETHRHFENNLCLTWLILKTEFICFRYFVMNPSAGKIHGQPQKPAFPSLQKPRASSGLPDPLFPVDNDGQRVFSDFNFPPLISTQDRHESGHKFAGKHVWIAVVSQVDGFLFQGGSGAGRMGGSWPPSSGTSDDRSTRSKCVDGGSGCAQTESASEVQGLTNAQLRLFSMDSKHCLRSAFSVVYFTFGGASTAYQISSYSLHASSLTLSIHVQLLWPHECSSSDLPQLGTPNEEMWSGVSKLANWHEYPLWTLKSLSLVVTNLETDDIHLLLKMLMYDPCKRISAKKAVARPYFNAELVTTQPLFAGYSELQHLLHIFRQLGTPNEEMWSGVSKLANWHEYPLWTLKSLSLVVTNLKTNDIHLLLKMLMYDPCKRISTKKAMAHPYFNGLTNAQLSLFSMDSKHCLRSAFSVVRSIKALFGAELVTTQPLFAGDSELQHLLHIFRQLGTPNEEMWSGVSKLANWHEYPLWTLKSLSLVVTNLETDDIHLILKMLMYDPCKRISAKKAMAHPYFNAELVTTQPLFAGDSELQHLLHIFRQLGTPNEEMWSGVSKLANWHEYPLWTLKSLSLVVTNLETDDIHLLLKMLMYDPCKRISANKAMAHPYFNGLTNAQLSLFSMDSKHCLRSAFSVVVIGDGTSSLKFWN</sequence>
<name>A0ABR2LU93_9ASPA</name>
<evidence type="ECO:0000313" key="7">
    <source>
        <dbReference type="Proteomes" id="UP001412067"/>
    </source>
</evidence>
<reference evidence="6 7" key="1">
    <citation type="journal article" date="2022" name="Nat. Plants">
        <title>Genomes of leafy and leafless Platanthera orchids illuminate the evolution of mycoheterotrophy.</title>
        <authorList>
            <person name="Li M.H."/>
            <person name="Liu K.W."/>
            <person name="Li Z."/>
            <person name="Lu H.C."/>
            <person name="Ye Q.L."/>
            <person name="Zhang D."/>
            <person name="Wang J.Y."/>
            <person name="Li Y.F."/>
            <person name="Zhong Z.M."/>
            <person name="Liu X."/>
            <person name="Yu X."/>
            <person name="Liu D.K."/>
            <person name="Tu X.D."/>
            <person name="Liu B."/>
            <person name="Hao Y."/>
            <person name="Liao X.Y."/>
            <person name="Jiang Y.T."/>
            <person name="Sun W.H."/>
            <person name="Chen J."/>
            <person name="Chen Y.Q."/>
            <person name="Ai Y."/>
            <person name="Zhai J.W."/>
            <person name="Wu S.S."/>
            <person name="Zhou Z."/>
            <person name="Hsiao Y.Y."/>
            <person name="Wu W.L."/>
            <person name="Chen Y.Y."/>
            <person name="Lin Y.F."/>
            <person name="Hsu J.L."/>
            <person name="Li C.Y."/>
            <person name="Wang Z.W."/>
            <person name="Zhao X."/>
            <person name="Zhong W.Y."/>
            <person name="Ma X.K."/>
            <person name="Ma L."/>
            <person name="Huang J."/>
            <person name="Chen G.Z."/>
            <person name="Huang M.Z."/>
            <person name="Huang L."/>
            <person name="Peng D.H."/>
            <person name="Luo Y.B."/>
            <person name="Zou S.Q."/>
            <person name="Chen S.P."/>
            <person name="Lan S."/>
            <person name="Tsai W.C."/>
            <person name="Van de Peer Y."/>
            <person name="Liu Z.J."/>
        </authorList>
    </citation>
    <scope>NUCLEOTIDE SEQUENCE [LARGE SCALE GENOMIC DNA]</scope>
    <source>
        <strain evidence="6">Lor288</strain>
    </source>
</reference>
<evidence type="ECO:0000256" key="1">
    <source>
        <dbReference type="ARBA" id="ARBA00012409"/>
    </source>
</evidence>
<gene>
    <name evidence="6" type="primary">CDKB2-1</name>
    <name evidence="6" type="ORF">KSP40_PGU017390</name>
</gene>
<protein>
    <recommendedName>
        <fullName evidence="1">[RNA-polymerase]-subunit kinase</fullName>
        <ecNumber evidence="1">2.7.11.23</ecNumber>
    </recommendedName>
</protein>
<evidence type="ECO:0000313" key="6">
    <source>
        <dbReference type="EMBL" id="KAK8950508.1"/>
    </source>
</evidence>
<feature type="compositionally biased region" description="Basic and acidic residues" evidence="5">
    <location>
        <begin position="147"/>
        <end position="156"/>
    </location>
</feature>
<organism evidence="6 7">
    <name type="scientific">Platanthera guangdongensis</name>
    <dbReference type="NCBI Taxonomy" id="2320717"/>
    <lineage>
        <taxon>Eukaryota</taxon>
        <taxon>Viridiplantae</taxon>
        <taxon>Streptophyta</taxon>
        <taxon>Embryophyta</taxon>
        <taxon>Tracheophyta</taxon>
        <taxon>Spermatophyta</taxon>
        <taxon>Magnoliopsida</taxon>
        <taxon>Liliopsida</taxon>
        <taxon>Asparagales</taxon>
        <taxon>Orchidaceae</taxon>
        <taxon>Orchidoideae</taxon>
        <taxon>Orchideae</taxon>
        <taxon>Orchidinae</taxon>
        <taxon>Platanthera</taxon>
    </lineage>
</organism>
<evidence type="ECO:0000256" key="3">
    <source>
        <dbReference type="ARBA" id="ARBA00022840"/>
    </source>
</evidence>
<feature type="region of interest" description="Disordered" evidence="5">
    <location>
        <begin position="133"/>
        <end position="162"/>
    </location>
</feature>
<evidence type="ECO:0000256" key="2">
    <source>
        <dbReference type="ARBA" id="ARBA00022741"/>
    </source>
</evidence>
<dbReference type="PANTHER" id="PTHR24056:SF178">
    <property type="entry name" value="CYCLIN-DEPENDENT KINASE B2-2"/>
    <property type="match status" value="1"/>
</dbReference>
<feature type="region of interest" description="Disordered" evidence="5">
    <location>
        <begin position="52"/>
        <end position="73"/>
    </location>
</feature>
<dbReference type="GO" id="GO:0016301">
    <property type="term" value="F:kinase activity"/>
    <property type="evidence" value="ECO:0007669"/>
    <property type="project" value="UniProtKB-KW"/>
</dbReference>
<dbReference type="Proteomes" id="UP001412067">
    <property type="component" value="Unassembled WGS sequence"/>
</dbReference>
<dbReference type="InterPro" id="IPR050108">
    <property type="entry name" value="CDK"/>
</dbReference>
<dbReference type="SUPFAM" id="SSF56112">
    <property type="entry name" value="Protein kinase-like (PK-like)"/>
    <property type="match status" value="4"/>
</dbReference>
<comment type="catalytic activity">
    <reaction evidence="4">
        <text>[DNA-directed RNA polymerase] + ATP = phospho-[DNA-directed RNA polymerase] + ADP + H(+)</text>
        <dbReference type="Rhea" id="RHEA:10216"/>
        <dbReference type="Rhea" id="RHEA-COMP:11321"/>
        <dbReference type="Rhea" id="RHEA-COMP:11322"/>
        <dbReference type="ChEBI" id="CHEBI:15378"/>
        <dbReference type="ChEBI" id="CHEBI:30616"/>
        <dbReference type="ChEBI" id="CHEBI:43176"/>
        <dbReference type="ChEBI" id="CHEBI:68546"/>
        <dbReference type="ChEBI" id="CHEBI:456216"/>
        <dbReference type="EC" id="2.7.11.23"/>
    </reaction>
</comment>
<comment type="caution">
    <text evidence="6">The sequence shown here is derived from an EMBL/GenBank/DDBJ whole genome shotgun (WGS) entry which is preliminary data.</text>
</comment>
<dbReference type="PANTHER" id="PTHR24056">
    <property type="entry name" value="CELL DIVISION PROTEIN KINASE"/>
    <property type="match status" value="1"/>
</dbReference>
<keyword evidence="3" id="KW-0067">ATP-binding</keyword>
<keyword evidence="6" id="KW-0808">Transferase</keyword>